<dbReference type="STRING" id="47500.AF333_19775"/>
<dbReference type="Proteomes" id="UP000037269">
    <property type="component" value="Unassembled WGS sequence"/>
</dbReference>
<dbReference type="SUPFAM" id="SSF55961">
    <property type="entry name" value="Bet v1-like"/>
    <property type="match status" value="1"/>
</dbReference>
<feature type="transmembrane region" description="Helical" evidence="1">
    <location>
        <begin position="271"/>
        <end position="291"/>
    </location>
</feature>
<keyword evidence="1" id="KW-0472">Membrane</keyword>
<feature type="transmembrane region" description="Helical" evidence="1">
    <location>
        <begin position="242"/>
        <end position="259"/>
    </location>
</feature>
<gene>
    <name evidence="2" type="ORF">AF333_19775</name>
    <name evidence="3" type="ORF">SAMN04487909_11073</name>
</gene>
<reference evidence="3 5" key="2">
    <citation type="submission" date="2016-10" db="EMBL/GenBank/DDBJ databases">
        <authorList>
            <person name="de Groot N.N."/>
        </authorList>
    </citation>
    <scope>NUCLEOTIDE SEQUENCE [LARGE SCALE GENOMIC DNA]</scope>
    <source>
        <strain evidence="3 5">DSM 2895</strain>
    </source>
</reference>
<dbReference type="Proteomes" id="UP000182836">
    <property type="component" value="Unassembled WGS sequence"/>
</dbReference>
<evidence type="ECO:0000256" key="1">
    <source>
        <dbReference type="SAM" id="Phobius"/>
    </source>
</evidence>
<keyword evidence="4" id="KW-1185">Reference proteome</keyword>
<feature type="transmembrane region" description="Helical" evidence="1">
    <location>
        <begin position="213"/>
        <end position="235"/>
    </location>
</feature>
<feature type="transmembrane region" description="Helical" evidence="1">
    <location>
        <begin position="166"/>
        <end position="185"/>
    </location>
</feature>
<name>A0A0D1YG25_ANEMI</name>
<accession>A0A0D1YG25</accession>
<keyword evidence="1" id="KW-0812">Transmembrane</keyword>
<protein>
    <submittedName>
        <fullName evidence="3">DoxX-like family protein</fullName>
    </submittedName>
    <submittedName>
        <fullName evidence="2">Membrane protein</fullName>
    </submittedName>
</protein>
<dbReference type="RefSeq" id="WP_043064742.1">
    <property type="nucleotide sequence ID" value="NZ_BJOA01000050.1"/>
</dbReference>
<dbReference type="EMBL" id="LGUG01000004">
    <property type="protein sequence ID" value="KON97376.1"/>
    <property type="molecule type" value="Genomic_DNA"/>
</dbReference>
<dbReference type="AlphaFoldDB" id="A0A0D1YG25"/>
<evidence type="ECO:0000313" key="3">
    <source>
        <dbReference type="EMBL" id="SDI99947.1"/>
    </source>
</evidence>
<dbReference type="EMBL" id="FNED01000010">
    <property type="protein sequence ID" value="SDI99947.1"/>
    <property type="molecule type" value="Genomic_DNA"/>
</dbReference>
<dbReference type="PATRIC" id="fig|47500.8.peg.4945"/>
<organism evidence="2 4">
    <name type="scientific">Aneurinibacillus migulanus</name>
    <name type="common">Bacillus migulanus</name>
    <dbReference type="NCBI Taxonomy" id="47500"/>
    <lineage>
        <taxon>Bacteria</taxon>
        <taxon>Bacillati</taxon>
        <taxon>Bacillota</taxon>
        <taxon>Bacilli</taxon>
        <taxon>Bacillales</taxon>
        <taxon>Paenibacillaceae</taxon>
        <taxon>Aneurinibacillus group</taxon>
        <taxon>Aneurinibacillus</taxon>
    </lineage>
</organism>
<sequence length="301" mass="34336">MKRKPIYVEAFIRSDTDALWEYTQDPKKHERWDLRFSRIAYMPRPDEASPQRFLYETQIGFGLSIAGEGESVGSHVKETGERTSALKFWTDQPVSLIKKGSGYWKYIPEEGGGRFLTQYDYQTRFGMAGTWFDALIFRPLMGWATAWSFERLRLWLEQGMDPKLSLLRSVIQCIIVWTLAFTWIYQGAVPKLLYKNPEELALLKGTGLVPENGASIVLTGAGMLEILFGLCFFWLWRSKGLFILNIVLLLFLDVGAFLGNSSLFTAPFNPVTLSVLMISFSLVAILNQGSLPDTKRCIRTR</sequence>
<keyword evidence="1" id="KW-1133">Transmembrane helix</keyword>
<reference evidence="2 4" key="1">
    <citation type="submission" date="2015-07" db="EMBL/GenBank/DDBJ databases">
        <title>Fjat-14205 dsm 2895.</title>
        <authorList>
            <person name="Liu B."/>
            <person name="Wang J."/>
            <person name="Zhu Y."/>
            <person name="Liu G."/>
            <person name="Chen Q."/>
            <person name="Chen Z."/>
            <person name="Lan J."/>
            <person name="Che J."/>
            <person name="Ge C."/>
            <person name="Shi H."/>
            <person name="Pan Z."/>
            <person name="Liu X."/>
        </authorList>
    </citation>
    <scope>NUCLEOTIDE SEQUENCE [LARGE SCALE GENOMIC DNA]</scope>
    <source>
        <strain evidence="2 4">DSM 2895</strain>
    </source>
</reference>
<dbReference type="GeneID" id="42307395"/>
<dbReference type="InterPro" id="IPR025695">
    <property type="entry name" value="DoxX-like"/>
</dbReference>
<evidence type="ECO:0000313" key="5">
    <source>
        <dbReference type="Proteomes" id="UP000182836"/>
    </source>
</evidence>
<dbReference type="OrthoDB" id="6199084at2"/>
<evidence type="ECO:0000313" key="2">
    <source>
        <dbReference type="EMBL" id="KON97376.1"/>
    </source>
</evidence>
<dbReference type="Pfam" id="PF13781">
    <property type="entry name" value="DoxX_3"/>
    <property type="match status" value="1"/>
</dbReference>
<proteinExistence type="predicted"/>
<evidence type="ECO:0000313" key="4">
    <source>
        <dbReference type="Proteomes" id="UP000037269"/>
    </source>
</evidence>